<dbReference type="EMBL" id="MKGI01000029">
    <property type="protein sequence ID" value="OEL11628.1"/>
    <property type="molecule type" value="Genomic_DNA"/>
</dbReference>
<evidence type="ECO:0000313" key="2">
    <source>
        <dbReference type="Proteomes" id="UP000095601"/>
    </source>
</evidence>
<dbReference type="KEGG" id="cnr:EB819_07990"/>
<dbReference type="Pfam" id="PF13585">
    <property type="entry name" value="CHU_C"/>
    <property type="match status" value="1"/>
</dbReference>
<proteinExistence type="predicted"/>
<gene>
    <name evidence="1" type="ORF">BHF72_1895</name>
</gene>
<evidence type="ECO:0000313" key="1">
    <source>
        <dbReference type="EMBL" id="OEL11628.1"/>
    </source>
</evidence>
<dbReference type="PATRIC" id="fig|237258.4.peg.1850"/>
<sequence>MRLNKIILFLLVLLPYAVIKSQSCPSIKDALGNSDVTITCNYPLNSSKCFPLNITFPDIRDTNQYSVSAIPFPNIDTNTGTILGYKDDEYLAKIAFNDASIFGNKPFSFNYYGENVQSLIISSNGFVSFNENYSVGDYSAADITGKQIPNTYLPTKSIFGVYQDLDFTDRVGNVSYRVEGVSPCRKLIINFNNGEITRTTQRSTTQIVLYELTNEIDVYVAEKPLPDVSATVRESLIGINNASGNGIAPINRNTGIWSATQEAYRFSPSGNVIKPQRIIWSGSATQALPTVFNTNYSSIDLCSVQNETITATAYYTLSNGVVITHSDDIRITFDPSYPQAKDFVKPVCNSSTNIFYQADINPDLTIHGAAISPFVFKYYLDGADAFAGNANFLDASLPLDVTQKYFVRVESATNASCFTISNLSFLLLNNILLKNTVEICDSNNDGIERNFQLSRLNCQLFDANFAGSVSFTIDNNPAEVTSADLTSASKIYVKYNTAQCGTQIFGPISVVFTSAPSVVSTPIQMNSIHEICDIISSSNPIYIEPFEWEKELKNRGIVFSNDQNVFKISVFETEENALQNVNPLDFIREGQELQDYTYDLFARIEYQQTDACKGICFSVLKFTVKVIFDRIILNVTDADTDVVPDSPTIYDTEDADIYLCEKNRDELVNLKNDADAVIKVITPTSGITQTFHYNTTTANDVTNFGLTTAELDQILPDNISTKEFFVRYLVHDSCYVVKKLNYHILKPIAEKKKLFVCATNSPGNANITLSNYDIEILGTQWNQNPKPTVTYYSDAALTNVITTLNVTNTPVSVYAVINSSLAPSCSNVEEITFQLSEIQGIITDNLVVSLKCDHFNNNEEKVKLTDYYSQFFNGNLANYKFEWFRNYFPVSGVFNSLIVDPSQPITIAGNTTFYLRISTLDGSSCLKKVELRFVFDFSAYTQVKLAPSTTILRCDATGTQTMSFDLSEAIPKLYENQGNPNFADFIREVRFFENQNDAFDIANTNYLSDADVQNYLLPATTPFKTVYARYQSINGCFYVGEVVLKIIGNIKFNVIEDISVCDDNLDGVYTFNLIDWLNRLNTDANLDNDILTNSEAAQYATYTFYENGVALTTAQAMNYTINNAQPNITLKAEINGNCAETTTVNFVLQPFVNKGSFTLSVCDAVNDGKETINLTVFENQLKTSDETFEYYLSFSDLKAGSTKKIVNPNAYSFDENSGIFKFFVKIISSTTCPNYAEINLVLNKVPAFDIENFWICPKDVLPFLQPDFSSYPFNVVTYEWKNAVGTVISSSNAVINLAAGKYTLTITDDKSCSFTDEFEVLEKEIPVITKLETNGNDYTVIATGSKKILYSIDGISWQESNLFTNLPKGKVTFYVRFEDDNCIGETKDGLVLQFPNSFTPNGDGINDVWMITDVAFFGAEKSVLSIYDRYGNLVFRQDKSGVLSWDGLSNGRKLPTSTYWYHIALPDGRDFKGWVLLKNRN</sequence>
<reference evidence="1 2" key="1">
    <citation type="submission" date="2016-09" db="EMBL/GenBank/DDBJ databases">
        <authorList>
            <person name="Capua I."/>
            <person name="De Benedictis P."/>
            <person name="Joannis T."/>
            <person name="Lombin L.H."/>
            <person name="Cattoli G."/>
        </authorList>
    </citation>
    <scope>NUCLEOTIDE SEQUENCE [LARGE SCALE GENOMIC DNA]</scope>
    <source>
        <strain evidence="1 2">NRS-1</strain>
    </source>
</reference>
<dbReference type="STRING" id="237258.SAMN04489756_11827"/>
<protein>
    <submittedName>
        <fullName evidence="1">Gliding motility-associated C-terminal domain protein</fullName>
    </submittedName>
</protein>
<name>A0A1E5UFM2_9FLAO</name>
<keyword evidence="2" id="KW-1185">Reference proteome</keyword>
<dbReference type="InterPro" id="IPR026341">
    <property type="entry name" value="T9SS_type_B"/>
</dbReference>
<organism evidence="1 2">
    <name type="scientific">Cloacibacterium normanense</name>
    <dbReference type="NCBI Taxonomy" id="237258"/>
    <lineage>
        <taxon>Bacteria</taxon>
        <taxon>Pseudomonadati</taxon>
        <taxon>Bacteroidota</taxon>
        <taxon>Flavobacteriia</taxon>
        <taxon>Flavobacteriales</taxon>
        <taxon>Weeksellaceae</taxon>
    </lineage>
</organism>
<dbReference type="RefSeq" id="WP_069797775.1">
    <property type="nucleotide sequence ID" value="NZ_CP034157.1"/>
</dbReference>
<dbReference type="Proteomes" id="UP000095601">
    <property type="component" value="Unassembled WGS sequence"/>
</dbReference>
<dbReference type="NCBIfam" id="TIGR04131">
    <property type="entry name" value="Bac_Flav_CTERM"/>
    <property type="match status" value="1"/>
</dbReference>
<comment type="caution">
    <text evidence="1">The sequence shown here is derived from an EMBL/GenBank/DDBJ whole genome shotgun (WGS) entry which is preliminary data.</text>
</comment>
<dbReference type="OrthoDB" id="9765926at2"/>
<accession>A0A1E5UFM2</accession>